<dbReference type="GO" id="GO:0019843">
    <property type="term" value="F:rRNA binding"/>
    <property type="evidence" value="ECO:0007669"/>
    <property type="project" value="TreeGrafter"/>
</dbReference>
<sequence length="183" mass="21420">MIHPYRPDSRVIRLIKRMGEEPNPKQIRILCMNKVDLIEKKKELLKVAEQFKDLPGYGRIFMISGLKGSGVEDLTKYLAVQRPWDEDPITMSEEVMKNISLEVVRERLLDHVHQEIPYGIDHRLVDWKELRDGSLRIEQHFITSKMSQRKILVGKNGSKIGRIGIEANEELRSIFKREVHLIL</sequence>
<evidence type="ECO:0000313" key="4">
    <source>
        <dbReference type="EMBL" id="MBA0677176.1"/>
    </source>
</evidence>
<proteinExistence type="predicted"/>
<evidence type="ECO:0000313" key="5">
    <source>
        <dbReference type="Proteomes" id="UP000593577"/>
    </source>
</evidence>
<protein>
    <recommendedName>
        <fullName evidence="3">KH type-2 domain-containing protein</fullName>
    </recommendedName>
</protein>
<keyword evidence="1 2" id="KW-0694">RNA-binding</keyword>
<name>A0A7J8WQ98_GOSAI</name>
<evidence type="ECO:0000256" key="2">
    <source>
        <dbReference type="PROSITE-ProRule" id="PRU00118"/>
    </source>
</evidence>
<dbReference type="InterPro" id="IPR009019">
    <property type="entry name" value="KH_sf_prok-type"/>
</dbReference>
<dbReference type="InterPro" id="IPR027417">
    <property type="entry name" value="P-loop_NTPase"/>
</dbReference>
<evidence type="ECO:0000256" key="1">
    <source>
        <dbReference type="ARBA" id="ARBA00022884"/>
    </source>
</evidence>
<organism evidence="4 5">
    <name type="scientific">Gossypium aridum</name>
    <name type="common">American cotton</name>
    <name type="synonym">Erioxylum aridum</name>
    <dbReference type="NCBI Taxonomy" id="34290"/>
    <lineage>
        <taxon>Eukaryota</taxon>
        <taxon>Viridiplantae</taxon>
        <taxon>Streptophyta</taxon>
        <taxon>Embryophyta</taxon>
        <taxon>Tracheophyta</taxon>
        <taxon>Spermatophyta</taxon>
        <taxon>Magnoliopsida</taxon>
        <taxon>eudicotyledons</taxon>
        <taxon>Gunneridae</taxon>
        <taxon>Pentapetalae</taxon>
        <taxon>rosids</taxon>
        <taxon>malvids</taxon>
        <taxon>Malvales</taxon>
        <taxon>Malvaceae</taxon>
        <taxon>Malvoideae</taxon>
        <taxon>Gossypium</taxon>
    </lineage>
</organism>
<dbReference type="GO" id="GO:0000028">
    <property type="term" value="P:ribosomal small subunit assembly"/>
    <property type="evidence" value="ECO:0007669"/>
    <property type="project" value="TreeGrafter"/>
</dbReference>
<dbReference type="EMBL" id="JABFAA010000002">
    <property type="protein sequence ID" value="MBA0677176.1"/>
    <property type="molecule type" value="Genomic_DNA"/>
</dbReference>
<dbReference type="Gene3D" id="3.40.50.300">
    <property type="entry name" value="P-loop containing nucleotide triphosphate hydrolases"/>
    <property type="match status" value="1"/>
</dbReference>
<dbReference type="PROSITE" id="PS50823">
    <property type="entry name" value="KH_TYPE_2"/>
    <property type="match status" value="1"/>
</dbReference>
<dbReference type="AlphaFoldDB" id="A0A7J8WQ98"/>
<dbReference type="SUPFAM" id="SSF52540">
    <property type="entry name" value="P-loop containing nucleoside triphosphate hydrolases"/>
    <property type="match status" value="1"/>
</dbReference>
<dbReference type="PANTHER" id="PTHR42698:SF1">
    <property type="entry name" value="GTPASE ERA, MITOCHONDRIAL"/>
    <property type="match status" value="1"/>
</dbReference>
<dbReference type="SUPFAM" id="SSF54814">
    <property type="entry name" value="Prokaryotic type KH domain (KH-domain type II)"/>
    <property type="match status" value="1"/>
</dbReference>
<dbReference type="CDD" id="cd22534">
    <property type="entry name" value="KH-II_Era"/>
    <property type="match status" value="1"/>
</dbReference>
<feature type="domain" description="KH type-2" evidence="3">
    <location>
        <begin position="112"/>
        <end position="183"/>
    </location>
</feature>
<keyword evidence="5" id="KW-1185">Reference proteome</keyword>
<dbReference type="Gene3D" id="3.30.300.20">
    <property type="match status" value="1"/>
</dbReference>
<dbReference type="FunFam" id="3.30.300.20:FF:000017">
    <property type="entry name" value="GTP-binding protein ERG"/>
    <property type="match status" value="1"/>
</dbReference>
<dbReference type="InterPro" id="IPR004044">
    <property type="entry name" value="KH_dom_type_2"/>
</dbReference>
<dbReference type="GO" id="GO:0005525">
    <property type="term" value="F:GTP binding"/>
    <property type="evidence" value="ECO:0007669"/>
    <property type="project" value="InterPro"/>
</dbReference>
<dbReference type="InterPro" id="IPR005662">
    <property type="entry name" value="GTPase_Era-like"/>
</dbReference>
<feature type="non-terminal residue" evidence="4">
    <location>
        <position position="183"/>
    </location>
</feature>
<dbReference type="Proteomes" id="UP000593577">
    <property type="component" value="Unassembled WGS sequence"/>
</dbReference>
<accession>A0A7J8WQ98</accession>
<gene>
    <name evidence="4" type="ORF">Goari_018595</name>
</gene>
<dbReference type="InterPro" id="IPR015946">
    <property type="entry name" value="KH_dom-like_a/b"/>
</dbReference>
<dbReference type="GO" id="GO:0043024">
    <property type="term" value="F:ribosomal small subunit binding"/>
    <property type="evidence" value="ECO:0007669"/>
    <property type="project" value="TreeGrafter"/>
</dbReference>
<dbReference type="Pfam" id="PF07650">
    <property type="entry name" value="KH_2"/>
    <property type="match status" value="1"/>
</dbReference>
<comment type="caution">
    <text evidence="4">The sequence shown here is derived from an EMBL/GenBank/DDBJ whole genome shotgun (WGS) entry which is preliminary data.</text>
</comment>
<evidence type="ECO:0000259" key="3">
    <source>
        <dbReference type="PROSITE" id="PS50823"/>
    </source>
</evidence>
<reference evidence="4 5" key="1">
    <citation type="journal article" date="2019" name="Genome Biol. Evol.">
        <title>Insights into the evolution of the New World diploid cottons (Gossypium, subgenus Houzingenia) based on genome sequencing.</title>
        <authorList>
            <person name="Grover C.E."/>
            <person name="Arick M.A. 2nd"/>
            <person name="Thrash A."/>
            <person name="Conover J.L."/>
            <person name="Sanders W.S."/>
            <person name="Peterson D.G."/>
            <person name="Frelichowski J.E."/>
            <person name="Scheffler J.A."/>
            <person name="Scheffler B.E."/>
            <person name="Wendel J.F."/>
        </authorList>
    </citation>
    <scope>NUCLEOTIDE SEQUENCE [LARGE SCALE GENOMIC DNA]</scope>
    <source>
        <strain evidence="4">185</strain>
        <tissue evidence="4">Leaf</tissue>
    </source>
</reference>
<dbReference type="PANTHER" id="PTHR42698">
    <property type="entry name" value="GTPASE ERA"/>
    <property type="match status" value="1"/>
</dbReference>